<reference evidence="1 2" key="1">
    <citation type="submission" date="2018-06" db="EMBL/GenBank/DDBJ databases">
        <title>A transcriptomic atlas of mushroom development highlights an independent origin of complex multicellularity.</title>
        <authorList>
            <consortium name="DOE Joint Genome Institute"/>
            <person name="Krizsan K."/>
            <person name="Almasi E."/>
            <person name="Merenyi Z."/>
            <person name="Sahu N."/>
            <person name="Viragh M."/>
            <person name="Koszo T."/>
            <person name="Mondo S."/>
            <person name="Kiss B."/>
            <person name="Balint B."/>
            <person name="Kues U."/>
            <person name="Barry K."/>
            <person name="Hegedus J.C."/>
            <person name="Henrissat B."/>
            <person name="Johnson J."/>
            <person name="Lipzen A."/>
            <person name="Ohm R."/>
            <person name="Nagy I."/>
            <person name="Pangilinan J."/>
            <person name="Yan J."/>
            <person name="Xiong Y."/>
            <person name="Grigoriev I.V."/>
            <person name="Hibbett D.S."/>
            <person name="Nagy L.G."/>
        </authorList>
    </citation>
    <scope>NUCLEOTIDE SEQUENCE [LARGE SCALE GENOMIC DNA]</scope>
    <source>
        <strain evidence="1 2">SZMC22713</strain>
    </source>
</reference>
<gene>
    <name evidence="1" type="ORF">BD410DRAFT_732945</name>
</gene>
<dbReference type="Proteomes" id="UP000294933">
    <property type="component" value="Unassembled WGS sequence"/>
</dbReference>
<evidence type="ECO:0000313" key="1">
    <source>
        <dbReference type="EMBL" id="TDL15277.1"/>
    </source>
</evidence>
<dbReference type="EMBL" id="ML170282">
    <property type="protein sequence ID" value="TDL15277.1"/>
    <property type="molecule type" value="Genomic_DNA"/>
</dbReference>
<proteinExistence type="predicted"/>
<feature type="non-terminal residue" evidence="1">
    <location>
        <position position="1"/>
    </location>
</feature>
<name>A0A4Y7PIR2_9AGAM</name>
<dbReference type="OrthoDB" id="3269456at2759"/>
<evidence type="ECO:0000313" key="2">
    <source>
        <dbReference type="Proteomes" id="UP000294933"/>
    </source>
</evidence>
<accession>A0A4Y7PIR2</accession>
<dbReference type="VEuPathDB" id="FungiDB:BD410DRAFT_732945"/>
<protein>
    <submittedName>
        <fullName evidence="1">Uncharacterized protein</fullName>
    </submittedName>
</protein>
<organism evidence="1 2">
    <name type="scientific">Rickenella mellea</name>
    <dbReference type="NCBI Taxonomy" id="50990"/>
    <lineage>
        <taxon>Eukaryota</taxon>
        <taxon>Fungi</taxon>
        <taxon>Dikarya</taxon>
        <taxon>Basidiomycota</taxon>
        <taxon>Agaricomycotina</taxon>
        <taxon>Agaricomycetes</taxon>
        <taxon>Hymenochaetales</taxon>
        <taxon>Rickenellaceae</taxon>
        <taxon>Rickenella</taxon>
    </lineage>
</organism>
<sequence>KLKMSVKDGLYESYKSNQVDDYFTIGASNRFFSRRDRITQATPLAFSTAVDPKRILSDAAGGSLVHLEDNVVRYYVKQHVIIGDEKICRFETADPSIFRPGQLVEMQVSFTLGQSLGKFAMFMVLRSIAMLSDERLVVSNCKIENGMNSPFKQEAELASSLEKRKPEGGLKRRIGYEDEEERDVVEARQSMAKLVISDLVTKRQL</sequence>
<keyword evidence="2" id="KW-1185">Reference proteome</keyword>
<dbReference type="AlphaFoldDB" id="A0A4Y7PIR2"/>